<feature type="compositionally biased region" description="Basic residues" evidence="1">
    <location>
        <begin position="1"/>
        <end position="10"/>
    </location>
</feature>
<keyword evidence="3" id="KW-1185">Reference proteome</keyword>
<dbReference type="HOGENOM" id="CLU_2434429_0_0_9"/>
<evidence type="ECO:0000256" key="1">
    <source>
        <dbReference type="SAM" id="MobiDB-lite"/>
    </source>
</evidence>
<name>B0P5Z2_9FIRM</name>
<dbReference type="EMBL" id="ABGD02000003">
    <property type="protein sequence ID" value="EDS13149.1"/>
    <property type="molecule type" value="Genomic_DNA"/>
</dbReference>
<gene>
    <name evidence="2" type="ORF">ANACOL_00164</name>
</gene>
<organism evidence="2 3">
    <name type="scientific">Anaerotruncus colihominis DSM 17241</name>
    <dbReference type="NCBI Taxonomy" id="445972"/>
    <lineage>
        <taxon>Bacteria</taxon>
        <taxon>Bacillati</taxon>
        <taxon>Bacillota</taxon>
        <taxon>Clostridia</taxon>
        <taxon>Eubacteriales</taxon>
        <taxon>Oscillospiraceae</taxon>
        <taxon>Anaerotruncus</taxon>
    </lineage>
</organism>
<dbReference type="STRING" id="169435.ERS852551_03175"/>
<reference evidence="2" key="1">
    <citation type="submission" date="2007-11" db="EMBL/GenBank/DDBJ databases">
        <authorList>
            <person name="Fulton L."/>
            <person name="Clifton S."/>
            <person name="Fulton B."/>
            <person name="Xu J."/>
            <person name="Minx P."/>
            <person name="Pepin K.H."/>
            <person name="Johnson M."/>
            <person name="Thiruvilangam P."/>
            <person name="Bhonagiri V."/>
            <person name="Nash W.E."/>
            <person name="Mardis E.R."/>
            <person name="Wilson R.K."/>
        </authorList>
    </citation>
    <scope>NUCLEOTIDE SEQUENCE [LARGE SCALE GENOMIC DNA]</scope>
    <source>
        <strain evidence="2">DSM 17241</strain>
    </source>
</reference>
<evidence type="ECO:0000313" key="3">
    <source>
        <dbReference type="Proteomes" id="UP000003803"/>
    </source>
</evidence>
<reference evidence="2" key="2">
    <citation type="submission" date="2013-09" db="EMBL/GenBank/DDBJ databases">
        <title>Draft genome sequence of Anaerotruncus colihominis(DSM 17241).</title>
        <authorList>
            <person name="Sudarsanam P."/>
            <person name="Ley R."/>
            <person name="Guruge J."/>
            <person name="Turnbaugh P.J."/>
            <person name="Mahowald M."/>
            <person name="Liep D."/>
            <person name="Gordon J."/>
        </authorList>
    </citation>
    <scope>NUCLEOTIDE SEQUENCE</scope>
    <source>
        <strain evidence="2">DSM 17241</strain>
    </source>
</reference>
<dbReference type="Proteomes" id="UP000003803">
    <property type="component" value="Unassembled WGS sequence"/>
</dbReference>
<accession>B0P5Z2</accession>
<feature type="region of interest" description="Disordered" evidence="1">
    <location>
        <begin position="1"/>
        <end position="30"/>
    </location>
</feature>
<proteinExistence type="predicted"/>
<evidence type="ECO:0000313" key="2">
    <source>
        <dbReference type="EMBL" id="EDS13149.1"/>
    </source>
</evidence>
<comment type="caution">
    <text evidence="2">The sequence shown here is derived from an EMBL/GenBank/DDBJ whole genome shotgun (WGS) entry which is preliminary data.</text>
</comment>
<protein>
    <submittedName>
        <fullName evidence="2">Uncharacterized protein</fullName>
    </submittedName>
</protein>
<sequence>MTGMKKKRKYQTVQAKAPPEPEAVQFPSSGPVQVGDIVARRPVTFSDNENKTAQVMRGRVVYVHPKGRFHVVEFGEGRRAVRESFAGVSR</sequence>
<dbReference type="AlphaFoldDB" id="B0P5Z2"/>